<dbReference type="Pfam" id="PF04309">
    <property type="entry name" value="G3P_antiterm"/>
    <property type="match status" value="1"/>
</dbReference>
<proteinExistence type="predicted"/>
<organism evidence="1 2">
    <name type="scientific">Mesotoga infera</name>
    <dbReference type="NCBI Taxonomy" id="1236046"/>
    <lineage>
        <taxon>Bacteria</taxon>
        <taxon>Thermotogati</taxon>
        <taxon>Thermotogota</taxon>
        <taxon>Thermotogae</taxon>
        <taxon>Kosmotogales</taxon>
        <taxon>Kosmotogaceae</taxon>
        <taxon>Mesotoga</taxon>
    </lineage>
</organism>
<dbReference type="PANTHER" id="PTHR35787">
    <property type="entry name" value="GLYCEROL UPTAKE OPERON ANTITERMINATOR REGULATORY PROTEIN"/>
    <property type="match status" value="1"/>
</dbReference>
<reference evidence="1 2" key="1">
    <citation type="submission" date="2017-01" db="EMBL/GenBank/DDBJ databases">
        <authorList>
            <person name="Erauso G."/>
        </authorList>
    </citation>
    <scope>NUCLEOTIDE SEQUENCE [LARGE SCALE GENOMIC DNA]</scope>
    <source>
        <strain evidence="1">MESINF1</strain>
    </source>
</reference>
<name>A0A7Z7LGC2_9BACT</name>
<protein>
    <submittedName>
        <fullName evidence="1">Glycerol-3-phosphate responsive antiterminator,GlpP</fullName>
    </submittedName>
</protein>
<dbReference type="KEGG" id="minf:MESINF_2182"/>
<dbReference type="SUPFAM" id="SSF110391">
    <property type="entry name" value="GlpP-like"/>
    <property type="match status" value="1"/>
</dbReference>
<dbReference type="GO" id="GO:0006071">
    <property type="term" value="P:glycerol metabolic process"/>
    <property type="evidence" value="ECO:0007669"/>
    <property type="project" value="InterPro"/>
</dbReference>
<dbReference type="InterPro" id="IPR006699">
    <property type="entry name" value="GlpP"/>
</dbReference>
<dbReference type="Proteomes" id="UP000250796">
    <property type="component" value="Chromosome MESINF"/>
</dbReference>
<dbReference type="PIRSF" id="PIRSF016897">
    <property type="entry name" value="GlpP"/>
    <property type="match status" value="1"/>
</dbReference>
<dbReference type="RefSeq" id="WP_169699749.1">
    <property type="nucleotide sequence ID" value="NZ_LS974202.1"/>
</dbReference>
<evidence type="ECO:0000313" key="2">
    <source>
        <dbReference type="Proteomes" id="UP000250796"/>
    </source>
</evidence>
<accession>A0A7Z7LGC2</accession>
<dbReference type="AlphaFoldDB" id="A0A7Z7LGC2"/>
<dbReference type="Gene3D" id="3.20.20.70">
    <property type="entry name" value="Aldolase class I"/>
    <property type="match status" value="1"/>
</dbReference>
<evidence type="ECO:0000313" key="1">
    <source>
        <dbReference type="EMBL" id="SSC13622.1"/>
    </source>
</evidence>
<sequence length="179" mass="19688">MLKGIIAALWDRKTRPEEVNPQTVFFLNGGLFEIQDRINEFKAAGKSVFVDIDFISGLSGDEDSVIFLKKCGIDGIITAKIRISKQAISLGMKSLLRFFALDSRAVDKGIQQILSNGVKNVEILPGLVSTKVAPKIRAMVPDVNIVAAGLIDTSEELDLLKKYVDGVSTSSTALWRYKW</sequence>
<keyword evidence="2" id="KW-1185">Reference proteome</keyword>
<dbReference type="EMBL" id="LS974202">
    <property type="protein sequence ID" value="SSC13622.1"/>
    <property type="molecule type" value="Genomic_DNA"/>
</dbReference>
<dbReference type="PANTHER" id="PTHR35787:SF1">
    <property type="entry name" value="GLYCEROL UPTAKE OPERON ANTITERMINATOR REGULATORY PROTEIN"/>
    <property type="match status" value="1"/>
</dbReference>
<dbReference type="GO" id="GO:0006355">
    <property type="term" value="P:regulation of DNA-templated transcription"/>
    <property type="evidence" value="ECO:0007669"/>
    <property type="project" value="InterPro"/>
</dbReference>
<gene>
    <name evidence="1" type="ORF">MESINF_2182</name>
</gene>
<dbReference type="InterPro" id="IPR013785">
    <property type="entry name" value="Aldolase_TIM"/>
</dbReference>